<dbReference type="Proteomes" id="UP000192726">
    <property type="component" value="Chromosome"/>
</dbReference>
<accession>A0A1V0TKM9</accession>
<dbReference type="EMBL" id="CP020569">
    <property type="protein sequence ID" value="ARF53202.1"/>
    <property type="molecule type" value="Genomic_DNA"/>
</dbReference>
<evidence type="ECO:0000313" key="1">
    <source>
        <dbReference type="EMBL" id="ARF53202.1"/>
    </source>
</evidence>
<dbReference type="OrthoDB" id="3831424at2"/>
<sequence length="113" mass="12412">MHGNELRKARIRGAAVDRLSHAAALAPDRETRAAVLPLYARTAGELGDSQLFDSVMQEADDLIGSTGHTSLFNPYTLHEIRLRGLVSTGRADVAYGWSTMDLARRRPSHRNGE</sequence>
<proteinExistence type="predicted"/>
<organism evidence="1 2">
    <name type="scientific">Streptomyces gilvosporeus</name>
    <dbReference type="NCBI Taxonomy" id="553510"/>
    <lineage>
        <taxon>Bacteria</taxon>
        <taxon>Bacillati</taxon>
        <taxon>Actinomycetota</taxon>
        <taxon>Actinomycetes</taxon>
        <taxon>Kitasatosporales</taxon>
        <taxon>Streptomycetaceae</taxon>
        <taxon>Streptomyces</taxon>
    </lineage>
</organism>
<dbReference type="AlphaFoldDB" id="A0A1V0TKM9"/>
<name>A0A1V0TKM9_9ACTN</name>
<evidence type="ECO:0000313" key="2">
    <source>
        <dbReference type="Proteomes" id="UP000192726"/>
    </source>
</evidence>
<reference evidence="1 2" key="1">
    <citation type="submission" date="2017-04" db="EMBL/GenBank/DDBJ databases">
        <title>Complete Genome Sequence of Streptomyces gilvosporeus F607, a Capable Producer of Natamycin.</title>
        <authorList>
            <person name="Zong G."/>
            <person name="Zhong C."/>
            <person name="Fu J."/>
            <person name="Qin R."/>
            <person name="Cao G."/>
        </authorList>
    </citation>
    <scope>NUCLEOTIDE SEQUENCE [LARGE SCALE GENOMIC DNA]</scope>
    <source>
        <strain evidence="1 2">F607</strain>
    </source>
</reference>
<keyword evidence="2" id="KW-1185">Reference proteome</keyword>
<gene>
    <name evidence="1" type="ORF">B1H19_02580</name>
</gene>
<protein>
    <submittedName>
        <fullName evidence="1">Uncharacterized protein</fullName>
    </submittedName>
</protein>
<dbReference type="KEGG" id="sgv:B1H19_02580"/>